<keyword evidence="1" id="KW-0812">Transmembrane</keyword>
<feature type="transmembrane region" description="Helical" evidence="1">
    <location>
        <begin position="135"/>
        <end position="157"/>
    </location>
</feature>
<keyword evidence="3" id="KW-1185">Reference proteome</keyword>
<evidence type="ECO:0000313" key="3">
    <source>
        <dbReference type="Proteomes" id="UP000678393"/>
    </source>
</evidence>
<dbReference type="OrthoDB" id="10011551at2759"/>
<feature type="transmembrane region" description="Helical" evidence="1">
    <location>
        <begin position="64"/>
        <end position="85"/>
    </location>
</feature>
<evidence type="ECO:0000313" key="2">
    <source>
        <dbReference type="EMBL" id="CAG5126722.1"/>
    </source>
</evidence>
<sequence>MPCSGASLCPTSPDQAYNYSLNEVNYSWTTNSSLPLHTETILGTHMNDAASRHHINAMFKGSSIALTLSFCVLVSLCSTSVLLATHWMNSYRSVTFVFLRSLYVSDILMSIYGTSKMTMLLFIEQLNINFFLPESLFFTASLASTMSLIFINLDCYLKLARPLQYKQVNIFKHVTCIVSVRHFHTLPKLDFNCFSSRMVEIQNYTYFHGTIILESVLWLCCYLPFFIYIVLTCSQCLLSDFTNRDFAVIYFIPLFMTKSLLSSVLQMGRTFQAYDLISSRISGSSIFKRLKKRRQMRMDQKHSDVTPISFSNPLCEYNNFSSHGDIQVDMDHTQAILHPRSRVMEFVEFIQDTGCCFSSEGSSTSLAGFTNSSYRASISSKHADVISQQTTTL</sequence>
<feature type="transmembrane region" description="Helical" evidence="1">
    <location>
        <begin position="97"/>
        <end position="115"/>
    </location>
</feature>
<gene>
    <name evidence="2" type="ORF">CUNI_LOCUS12280</name>
</gene>
<protein>
    <submittedName>
        <fullName evidence="2">Uncharacterized protein</fullName>
    </submittedName>
</protein>
<feature type="transmembrane region" description="Helical" evidence="1">
    <location>
        <begin position="246"/>
        <end position="265"/>
    </location>
</feature>
<dbReference type="AlphaFoldDB" id="A0A8S3ZHX1"/>
<proteinExistence type="predicted"/>
<keyword evidence="1" id="KW-0472">Membrane</keyword>
<accession>A0A8S3ZHX1</accession>
<organism evidence="2 3">
    <name type="scientific">Candidula unifasciata</name>
    <dbReference type="NCBI Taxonomy" id="100452"/>
    <lineage>
        <taxon>Eukaryota</taxon>
        <taxon>Metazoa</taxon>
        <taxon>Spiralia</taxon>
        <taxon>Lophotrochozoa</taxon>
        <taxon>Mollusca</taxon>
        <taxon>Gastropoda</taxon>
        <taxon>Heterobranchia</taxon>
        <taxon>Euthyneura</taxon>
        <taxon>Panpulmonata</taxon>
        <taxon>Eupulmonata</taxon>
        <taxon>Stylommatophora</taxon>
        <taxon>Helicina</taxon>
        <taxon>Helicoidea</taxon>
        <taxon>Geomitridae</taxon>
        <taxon>Candidula</taxon>
    </lineage>
</organism>
<dbReference type="Gene3D" id="1.20.1070.10">
    <property type="entry name" value="Rhodopsin 7-helix transmembrane proteins"/>
    <property type="match status" value="1"/>
</dbReference>
<feature type="transmembrane region" description="Helical" evidence="1">
    <location>
        <begin position="206"/>
        <end position="231"/>
    </location>
</feature>
<keyword evidence="1" id="KW-1133">Transmembrane helix</keyword>
<comment type="caution">
    <text evidence="2">The sequence shown here is derived from an EMBL/GenBank/DDBJ whole genome shotgun (WGS) entry which is preliminary data.</text>
</comment>
<name>A0A8S3ZHX1_9EUPU</name>
<reference evidence="2" key="1">
    <citation type="submission" date="2021-04" db="EMBL/GenBank/DDBJ databases">
        <authorList>
            <consortium name="Molecular Ecology Group"/>
        </authorList>
    </citation>
    <scope>NUCLEOTIDE SEQUENCE</scope>
</reference>
<dbReference type="Proteomes" id="UP000678393">
    <property type="component" value="Unassembled WGS sequence"/>
</dbReference>
<dbReference type="EMBL" id="CAJHNH020002446">
    <property type="protein sequence ID" value="CAG5126722.1"/>
    <property type="molecule type" value="Genomic_DNA"/>
</dbReference>
<evidence type="ECO:0000256" key="1">
    <source>
        <dbReference type="SAM" id="Phobius"/>
    </source>
</evidence>